<reference evidence="1 2" key="1">
    <citation type="submission" date="2020-04" db="EMBL/GenBank/DDBJ databases">
        <title>Plant Genome Project.</title>
        <authorList>
            <person name="Zhang R.-G."/>
        </authorList>
    </citation>
    <scope>NUCLEOTIDE SEQUENCE [LARGE SCALE GENOMIC DNA]</scope>
    <source>
        <strain evidence="1">YNK0</strain>
        <tissue evidence="1">Leaf</tissue>
    </source>
</reference>
<evidence type="ECO:0000313" key="1">
    <source>
        <dbReference type="EMBL" id="KAF8407713.1"/>
    </source>
</evidence>
<proteinExistence type="predicted"/>
<dbReference type="PANTHER" id="PTHR23030:SF30">
    <property type="entry name" value="TYROSINE-PROTEIN PHOSPHATASE NON-RECEPTOR TYPE 23"/>
    <property type="match status" value="1"/>
</dbReference>
<dbReference type="GO" id="GO:0005768">
    <property type="term" value="C:endosome"/>
    <property type="evidence" value="ECO:0007669"/>
    <property type="project" value="TreeGrafter"/>
</dbReference>
<dbReference type="Gene3D" id="1.25.40.280">
    <property type="entry name" value="alix/aip1 like domains"/>
    <property type="match status" value="1"/>
</dbReference>
<dbReference type="InterPro" id="IPR038499">
    <property type="entry name" value="BRO1_sf"/>
</dbReference>
<gene>
    <name evidence="1" type="ORF">HHK36_006848</name>
</gene>
<dbReference type="EMBL" id="JABCRI010000004">
    <property type="protein sequence ID" value="KAF8407713.1"/>
    <property type="molecule type" value="Genomic_DNA"/>
</dbReference>
<accession>A0A835DL58</accession>
<dbReference type="GO" id="GO:0043328">
    <property type="term" value="P:protein transport to vacuole involved in ubiquitin-dependent protein catabolic process via the multivesicular body sorting pathway"/>
    <property type="evidence" value="ECO:0007669"/>
    <property type="project" value="TreeGrafter"/>
</dbReference>
<protein>
    <submittedName>
        <fullName evidence="1">Uncharacterized protein</fullName>
    </submittedName>
</protein>
<sequence>MAAPASSSATNVTEAILEKKTSYLFEIYQPLLQYISFCYSERRAQNLEDHNHINTIAFTKHKQKASQQNIRQSWGFSLSDCAGMLERLMLAQAQECVFENSIAKGSTPGVCAKISIGRCSLELHEKEEIAEEIEWLKSGISALATAKKSTKGVAAQLFDESY</sequence>
<keyword evidence="2" id="KW-1185">Reference proteome</keyword>
<dbReference type="AlphaFoldDB" id="A0A835DL58"/>
<evidence type="ECO:0000313" key="2">
    <source>
        <dbReference type="Proteomes" id="UP000655225"/>
    </source>
</evidence>
<name>A0A835DL58_TETSI</name>
<comment type="caution">
    <text evidence="1">The sequence shown here is derived from an EMBL/GenBank/DDBJ whole genome shotgun (WGS) entry which is preliminary data.</text>
</comment>
<dbReference type="Proteomes" id="UP000655225">
    <property type="component" value="Unassembled WGS sequence"/>
</dbReference>
<organism evidence="1 2">
    <name type="scientific">Tetracentron sinense</name>
    <name type="common">Spur-leaf</name>
    <dbReference type="NCBI Taxonomy" id="13715"/>
    <lineage>
        <taxon>Eukaryota</taxon>
        <taxon>Viridiplantae</taxon>
        <taxon>Streptophyta</taxon>
        <taxon>Embryophyta</taxon>
        <taxon>Tracheophyta</taxon>
        <taxon>Spermatophyta</taxon>
        <taxon>Magnoliopsida</taxon>
        <taxon>Trochodendrales</taxon>
        <taxon>Trochodendraceae</taxon>
        <taxon>Tetracentron</taxon>
    </lineage>
</organism>
<dbReference type="PANTHER" id="PTHR23030">
    <property type="entry name" value="PCD6 INTERACTING PROTEIN-RELATED"/>
    <property type="match status" value="1"/>
</dbReference>
<dbReference type="OrthoDB" id="64867at2759"/>